<evidence type="ECO:0000256" key="11">
    <source>
        <dbReference type="ARBA" id="ARBA00023277"/>
    </source>
</evidence>
<comment type="catalytic activity">
    <reaction evidence="12">
        <text>D-ribose + ATP = D-ribose 5-phosphate + ADP + H(+)</text>
        <dbReference type="Rhea" id="RHEA:13697"/>
        <dbReference type="ChEBI" id="CHEBI:15378"/>
        <dbReference type="ChEBI" id="CHEBI:30616"/>
        <dbReference type="ChEBI" id="CHEBI:47013"/>
        <dbReference type="ChEBI" id="CHEBI:78346"/>
        <dbReference type="ChEBI" id="CHEBI:456216"/>
        <dbReference type="EC" id="2.7.1.15"/>
    </reaction>
</comment>
<dbReference type="OrthoDB" id="9775849at2"/>
<dbReference type="EMBL" id="FQXN01000007">
    <property type="protein sequence ID" value="SHH56988.1"/>
    <property type="molecule type" value="Genomic_DNA"/>
</dbReference>
<keyword evidence="9 12" id="KW-0460">Magnesium</keyword>
<feature type="binding site" evidence="12">
    <location>
        <position position="283"/>
    </location>
    <ligand>
        <name>K(+)</name>
        <dbReference type="ChEBI" id="CHEBI:29103"/>
    </ligand>
</feature>
<proteinExistence type="inferred from homology"/>
<dbReference type="InterPro" id="IPR029056">
    <property type="entry name" value="Ribokinase-like"/>
</dbReference>
<keyword evidence="5 12" id="KW-0479">Metal-binding</keyword>
<feature type="binding site" evidence="12">
    <location>
        <position position="281"/>
    </location>
    <ligand>
        <name>K(+)</name>
        <dbReference type="ChEBI" id="CHEBI:29103"/>
    </ligand>
</feature>
<comment type="similarity">
    <text evidence="1">Belongs to the carbohydrate kinase pfkB family.</text>
</comment>
<feature type="binding site" evidence="12">
    <location>
        <position position="287"/>
    </location>
    <ligand>
        <name>K(+)</name>
        <dbReference type="ChEBI" id="CHEBI:29103"/>
    </ligand>
</feature>
<dbReference type="GO" id="GO:0046872">
    <property type="term" value="F:metal ion binding"/>
    <property type="evidence" value="ECO:0007669"/>
    <property type="project" value="UniProtKB-KW"/>
</dbReference>
<gene>
    <name evidence="12" type="primary">rbsK</name>
    <name evidence="14" type="ORF">SAMN02745199_1598</name>
</gene>
<dbReference type="Pfam" id="PF00294">
    <property type="entry name" value="PfkB"/>
    <property type="match status" value="1"/>
</dbReference>
<comment type="function">
    <text evidence="12">Catalyzes the phosphorylation of ribose at O-5 in a reaction requiring ATP and magnesium. The resulting D-ribose-5-phosphate can then be used either for sythesis of nucleotides, histidine, and tryptophan, or as a component of the pentose phosphate pathway.</text>
</comment>
<dbReference type="PANTHER" id="PTHR10584">
    <property type="entry name" value="SUGAR KINASE"/>
    <property type="match status" value="1"/>
</dbReference>
<evidence type="ECO:0000256" key="9">
    <source>
        <dbReference type="ARBA" id="ARBA00022842"/>
    </source>
</evidence>
<evidence type="ECO:0000259" key="13">
    <source>
        <dbReference type="Pfam" id="PF00294"/>
    </source>
</evidence>
<feature type="binding site" evidence="12">
    <location>
        <begin position="9"/>
        <end position="11"/>
    </location>
    <ligand>
        <name>substrate</name>
    </ligand>
</feature>
<evidence type="ECO:0000256" key="3">
    <source>
        <dbReference type="ARBA" id="ARBA00016943"/>
    </source>
</evidence>
<feature type="binding site" evidence="12">
    <location>
        <position position="136"/>
    </location>
    <ligand>
        <name>substrate</name>
    </ligand>
</feature>
<dbReference type="PRINTS" id="PR00990">
    <property type="entry name" value="RIBOKINASE"/>
</dbReference>
<accession>A0A1M5U1Y5</accession>
<evidence type="ECO:0000256" key="8">
    <source>
        <dbReference type="ARBA" id="ARBA00022840"/>
    </source>
</evidence>
<dbReference type="AlphaFoldDB" id="A0A1M5U1Y5"/>
<comment type="activity regulation">
    <text evidence="12">Activated by a monovalent cation that binds near, but not in, the active site. The most likely occupant of the site in vivo is potassium. Ion binding induces a conformational change that may alter substrate affinity.</text>
</comment>
<evidence type="ECO:0000256" key="10">
    <source>
        <dbReference type="ARBA" id="ARBA00022958"/>
    </source>
</evidence>
<reference evidence="15" key="1">
    <citation type="submission" date="2016-11" db="EMBL/GenBank/DDBJ databases">
        <authorList>
            <person name="Varghese N."/>
            <person name="Submissions S."/>
        </authorList>
    </citation>
    <scope>NUCLEOTIDE SEQUENCE [LARGE SCALE GENOMIC DNA]</scope>
    <source>
        <strain evidence="15">DSM 15807</strain>
    </source>
</reference>
<evidence type="ECO:0000256" key="12">
    <source>
        <dbReference type="HAMAP-Rule" id="MF_01987"/>
    </source>
</evidence>
<feature type="binding site" evidence="12">
    <location>
        <position position="244"/>
    </location>
    <ligand>
        <name>K(+)</name>
        <dbReference type="ChEBI" id="CHEBI:29103"/>
    </ligand>
</feature>
<keyword evidence="11 12" id="KW-0119">Carbohydrate metabolism</keyword>
<organism evidence="14 15">
    <name type="scientific">Thermosipho atlanticus DSM 15807</name>
    <dbReference type="NCBI Taxonomy" id="1123380"/>
    <lineage>
        <taxon>Bacteria</taxon>
        <taxon>Thermotogati</taxon>
        <taxon>Thermotogota</taxon>
        <taxon>Thermotogae</taxon>
        <taxon>Thermotogales</taxon>
        <taxon>Fervidobacteriaceae</taxon>
        <taxon>Thermosipho</taxon>
    </lineage>
</organism>
<evidence type="ECO:0000256" key="2">
    <source>
        <dbReference type="ARBA" id="ARBA00012035"/>
    </source>
</evidence>
<dbReference type="STRING" id="1123380.SAMN02745199_1598"/>
<dbReference type="EC" id="2.7.1.15" evidence="2 12"/>
<keyword evidence="10 12" id="KW-0630">Potassium</keyword>
<evidence type="ECO:0000256" key="5">
    <source>
        <dbReference type="ARBA" id="ARBA00022723"/>
    </source>
</evidence>
<evidence type="ECO:0000256" key="1">
    <source>
        <dbReference type="ARBA" id="ARBA00005380"/>
    </source>
</evidence>
<comment type="cofactor">
    <cofactor evidence="12">
        <name>Mg(2+)</name>
        <dbReference type="ChEBI" id="CHEBI:18420"/>
    </cofactor>
    <text evidence="12">Requires a divalent cation, most likely magnesium in vivo, as an electrophilic catalyst to aid phosphoryl group transfer. It is the chelate of the metal and the nucleotide that is the actual substrate.</text>
</comment>
<keyword evidence="15" id="KW-1185">Reference proteome</keyword>
<sequence length="301" mass="33774">MISVVGSSNMDIVLSVEQFTKPGETQKAKKLEFFPGGKGSNQAVTVAKLSNQKLYFLTCIGNDSYGKFLKRRYDELNISGYNVVDESNGLAFIEVTQWGENRIIIFQGANNYLTKKLVEERIDILIKSNMVLLQNEIPFSTTIYVAEIFKKSGKIVIFDPAPVEGISKEIFEYVDYLTPNEEEIRLLTIKFFGKFISLEDSYHKFRKLGLKKLLVKLGDKGIKYFDETQIIEQPSFKVKAVDTTAAGDVFNGAFAVALTEGKNIKEAIKFATAAAAISVTRKGAQSSIPTKQEVEKFLKYY</sequence>
<dbReference type="GO" id="GO:0019303">
    <property type="term" value="P:D-ribose catabolic process"/>
    <property type="evidence" value="ECO:0007669"/>
    <property type="project" value="UniProtKB-UniRule"/>
</dbReference>
<name>A0A1M5U1Y5_9BACT</name>
<evidence type="ECO:0000313" key="14">
    <source>
        <dbReference type="EMBL" id="SHH56988.1"/>
    </source>
</evidence>
<keyword evidence="8 12" id="KW-0067">ATP-binding</keyword>
<dbReference type="InterPro" id="IPR002173">
    <property type="entry name" value="Carboh/pur_kinase_PfkB_CS"/>
</dbReference>
<dbReference type="UniPathway" id="UPA00916">
    <property type="reaction ID" value="UER00889"/>
</dbReference>
<dbReference type="SUPFAM" id="SSF53613">
    <property type="entry name" value="Ribokinase-like"/>
    <property type="match status" value="1"/>
</dbReference>
<protein>
    <recommendedName>
        <fullName evidence="3 12">Ribokinase</fullName>
        <shortName evidence="12">RK</shortName>
        <ecNumber evidence="2 12">2.7.1.15</ecNumber>
    </recommendedName>
</protein>
<comment type="caution">
    <text evidence="12">Lacks conserved residue(s) required for the propagation of feature annotation.</text>
</comment>
<feature type="active site" description="Proton acceptor" evidence="12">
    <location>
        <position position="248"/>
    </location>
</feature>
<keyword evidence="6 12" id="KW-0547">Nucleotide-binding</keyword>
<dbReference type="InterPro" id="IPR002139">
    <property type="entry name" value="Ribo/fructo_kinase"/>
</dbReference>
<evidence type="ECO:0000256" key="6">
    <source>
        <dbReference type="ARBA" id="ARBA00022741"/>
    </source>
</evidence>
<feature type="binding site" evidence="12">
    <location>
        <begin position="37"/>
        <end position="41"/>
    </location>
    <ligand>
        <name>substrate</name>
    </ligand>
</feature>
<dbReference type="GO" id="GO:0005829">
    <property type="term" value="C:cytosol"/>
    <property type="evidence" value="ECO:0007669"/>
    <property type="project" value="TreeGrafter"/>
</dbReference>
<dbReference type="Proteomes" id="UP000242592">
    <property type="component" value="Unassembled WGS sequence"/>
</dbReference>
<feature type="domain" description="Carbohydrate kinase PfkB" evidence="13">
    <location>
        <begin position="2"/>
        <end position="290"/>
    </location>
</feature>
<dbReference type="CDD" id="cd01174">
    <property type="entry name" value="ribokinase"/>
    <property type="match status" value="1"/>
</dbReference>
<evidence type="ECO:0000313" key="15">
    <source>
        <dbReference type="Proteomes" id="UP000242592"/>
    </source>
</evidence>
<feature type="binding site" evidence="12">
    <location>
        <position position="242"/>
    </location>
    <ligand>
        <name>K(+)</name>
        <dbReference type="ChEBI" id="CHEBI:29103"/>
    </ligand>
</feature>
<feature type="binding site" evidence="12">
    <location>
        <begin position="247"/>
        <end position="248"/>
    </location>
    <ligand>
        <name>ATP</name>
        <dbReference type="ChEBI" id="CHEBI:30616"/>
    </ligand>
</feature>
<evidence type="ECO:0000256" key="7">
    <source>
        <dbReference type="ARBA" id="ARBA00022777"/>
    </source>
</evidence>
<feature type="binding site" evidence="12">
    <location>
        <position position="248"/>
    </location>
    <ligand>
        <name>substrate</name>
    </ligand>
</feature>
<dbReference type="InterPro" id="IPR011877">
    <property type="entry name" value="Ribokinase"/>
</dbReference>
<keyword evidence="12" id="KW-0963">Cytoplasm</keyword>
<dbReference type="PANTHER" id="PTHR10584:SF166">
    <property type="entry name" value="RIBOKINASE"/>
    <property type="match status" value="1"/>
</dbReference>
<feature type="binding site" evidence="12">
    <location>
        <begin position="216"/>
        <end position="221"/>
    </location>
    <ligand>
        <name>ATP</name>
        <dbReference type="ChEBI" id="CHEBI:30616"/>
    </ligand>
</feature>
<feature type="binding site" evidence="12">
    <location>
        <position position="278"/>
    </location>
    <ligand>
        <name>K(+)</name>
        <dbReference type="ChEBI" id="CHEBI:29103"/>
    </ligand>
</feature>
<comment type="pathway">
    <text evidence="12">Carbohydrate metabolism; D-ribose degradation; D-ribose 5-phosphate from beta-D-ribopyranose: step 2/2.</text>
</comment>
<dbReference type="GO" id="GO:0004747">
    <property type="term" value="F:ribokinase activity"/>
    <property type="evidence" value="ECO:0007669"/>
    <property type="project" value="UniProtKB-UniRule"/>
</dbReference>
<evidence type="ECO:0000256" key="4">
    <source>
        <dbReference type="ARBA" id="ARBA00022679"/>
    </source>
</evidence>
<dbReference type="InterPro" id="IPR011611">
    <property type="entry name" value="PfkB_dom"/>
</dbReference>
<comment type="similarity">
    <text evidence="12">Belongs to the carbohydrate kinase PfkB family. Ribokinase subfamily.</text>
</comment>
<comment type="subcellular location">
    <subcellularLocation>
        <location evidence="12">Cytoplasm</location>
    </subcellularLocation>
</comment>
<dbReference type="GO" id="GO:0005524">
    <property type="term" value="F:ATP binding"/>
    <property type="evidence" value="ECO:0007669"/>
    <property type="project" value="UniProtKB-UniRule"/>
</dbReference>
<keyword evidence="7 12" id="KW-0418">Kinase</keyword>
<feature type="binding site" evidence="12">
    <location>
        <position position="180"/>
    </location>
    <ligand>
        <name>ATP</name>
        <dbReference type="ChEBI" id="CHEBI:30616"/>
    </ligand>
</feature>
<dbReference type="NCBIfam" id="TIGR02152">
    <property type="entry name" value="D_ribokin_bact"/>
    <property type="match status" value="1"/>
</dbReference>
<dbReference type="HAMAP" id="MF_01987">
    <property type="entry name" value="Ribokinase"/>
    <property type="match status" value="1"/>
</dbReference>
<comment type="subunit">
    <text evidence="12">Homodimer.</text>
</comment>
<keyword evidence="4 12" id="KW-0808">Transferase</keyword>
<dbReference type="RefSeq" id="WP_073073925.1">
    <property type="nucleotide sequence ID" value="NZ_FQXN01000007.1"/>
</dbReference>
<dbReference type="PROSITE" id="PS00584">
    <property type="entry name" value="PFKB_KINASES_2"/>
    <property type="match status" value="1"/>
</dbReference>
<dbReference type="Gene3D" id="3.40.1190.20">
    <property type="match status" value="1"/>
</dbReference>